<evidence type="ECO:0000313" key="4">
    <source>
        <dbReference type="Proteomes" id="UP000282876"/>
    </source>
</evidence>
<proteinExistence type="predicted"/>
<evidence type="ECO:0000256" key="1">
    <source>
        <dbReference type="SAM" id="Coils"/>
    </source>
</evidence>
<dbReference type="InterPro" id="IPR036859">
    <property type="entry name" value="CAP-Gly_dom_sf"/>
</dbReference>
<dbReference type="Proteomes" id="UP000282876">
    <property type="component" value="Unassembled WGS sequence"/>
</dbReference>
<dbReference type="EMBL" id="RCSS01000886">
    <property type="protein sequence ID" value="RVD90513.1"/>
    <property type="molecule type" value="Genomic_DNA"/>
</dbReference>
<dbReference type="SMART" id="SM01052">
    <property type="entry name" value="CAP_GLY"/>
    <property type="match status" value="1"/>
</dbReference>
<dbReference type="VEuPathDB" id="MicrosporidiaDB:TUBRATIS_30650"/>
<dbReference type="AlphaFoldDB" id="A0A437AH74"/>
<dbReference type="Gene3D" id="2.30.30.190">
    <property type="entry name" value="CAP Gly-rich-like domain"/>
    <property type="match status" value="1"/>
</dbReference>
<dbReference type="SUPFAM" id="SSF74924">
    <property type="entry name" value="Cap-Gly domain"/>
    <property type="match status" value="1"/>
</dbReference>
<keyword evidence="1" id="KW-0175">Coiled coil</keyword>
<evidence type="ECO:0000313" key="3">
    <source>
        <dbReference type="EMBL" id="RVD90513.1"/>
    </source>
</evidence>
<dbReference type="OrthoDB" id="2130750at2759"/>
<gene>
    <name evidence="3" type="ORF">TUBRATIS_30650</name>
</gene>
<protein>
    <submittedName>
        <fullName evidence="3">Dynactin complex subunit</fullName>
    </submittedName>
</protein>
<name>A0A437AH74_9MICR</name>
<evidence type="ECO:0000259" key="2">
    <source>
        <dbReference type="PROSITE" id="PS50245"/>
    </source>
</evidence>
<dbReference type="PROSITE" id="PS50245">
    <property type="entry name" value="CAP_GLY_2"/>
    <property type="match status" value="1"/>
</dbReference>
<keyword evidence="4" id="KW-1185">Reference proteome</keyword>
<dbReference type="Pfam" id="PF01302">
    <property type="entry name" value="CAP_GLY"/>
    <property type="match status" value="1"/>
</dbReference>
<sequence length="369" mass="43419">MEFKIGQRIECLDEYKGEVAFIGKLKGRDSVYVGIRLDKPVGKNSGMYAGDRYFIAGKNQGIFVKYEHLKELERTNRIIEENLSLVSRDVSKIGPLSLDKAAKILASHKDETTYMDISSLDTSFALENEEYSISKNVNEFLKENKIDFLKNEKKKNEKKENKPLSKYDKAKEYYRLLKEKNKLKEMNEYLKENTSLIENSDKTFEETLNNISNINNTNNSENLKNNKIDTLKFYDQKEFYHQRPKEMEEEMKLFRDSKKSIETINDNMKSVQKDLEDAEKELREEIKKRKGLEEMVRNKVSLVLYNLKSTVRELKECFSQIKNYKLKEKGNLYFLLMNVVNSLEKKDVNSVNKNLEMFKKEVEKKGITI</sequence>
<feature type="domain" description="CAP-Gly" evidence="2">
    <location>
        <begin position="23"/>
        <end position="65"/>
    </location>
</feature>
<accession>A0A437AH74</accession>
<dbReference type="STRING" id="291195.A0A437AH74"/>
<comment type="caution">
    <text evidence="3">The sequence shown here is derived from an EMBL/GenBank/DDBJ whole genome shotgun (WGS) entry which is preliminary data.</text>
</comment>
<dbReference type="InterPro" id="IPR000938">
    <property type="entry name" value="CAP-Gly_domain"/>
</dbReference>
<reference evidence="3 4" key="1">
    <citation type="submission" date="2018-10" db="EMBL/GenBank/DDBJ databases">
        <title>Draft genome sequence of the microsporidian Tubulinosema ratisbonensis.</title>
        <authorList>
            <person name="Polonais V."/>
            <person name="Peyretaillade E."/>
            <person name="Niehus S."/>
            <person name="Wawrzyniak I."/>
            <person name="Franchet A."/>
            <person name="Gaspin C."/>
            <person name="Reichstadt M."/>
            <person name="Belser C."/>
            <person name="Labadie K."/>
            <person name="Delbac F."/>
            <person name="Ferrandon D."/>
        </authorList>
    </citation>
    <scope>NUCLEOTIDE SEQUENCE [LARGE SCALE GENOMIC DNA]</scope>
    <source>
        <strain evidence="3 4">Franzen</strain>
    </source>
</reference>
<organism evidence="3 4">
    <name type="scientific">Tubulinosema ratisbonensis</name>
    <dbReference type="NCBI Taxonomy" id="291195"/>
    <lineage>
        <taxon>Eukaryota</taxon>
        <taxon>Fungi</taxon>
        <taxon>Fungi incertae sedis</taxon>
        <taxon>Microsporidia</taxon>
        <taxon>Tubulinosematoidea</taxon>
        <taxon>Tubulinosematidae</taxon>
        <taxon>Tubulinosema</taxon>
    </lineage>
</organism>
<feature type="coiled-coil region" evidence="1">
    <location>
        <begin position="261"/>
        <end position="295"/>
    </location>
</feature>